<dbReference type="PANTHER" id="PTHR47357:SF1">
    <property type="entry name" value="SPINDLE POLE BODY COMPONENT 110"/>
    <property type="match status" value="1"/>
</dbReference>
<evidence type="ECO:0000313" key="2">
    <source>
        <dbReference type="EMBL" id="KAE9597809.1"/>
    </source>
</evidence>
<sequence>MVKRRLRESIKSLLGSHLDPDKDEQLQRAKTEIEDKVKRILKLVKDDNLEEDGTPAELSNKGPLVELIEDVNYEYQSLHAQYDHITGVLRKKFNGKGEKESSSFSPDSDYSSRDEDIENGQMEDEFHNTIDGLKHELAMARIEVAELNLKLTSTHEEKEDLNSKYVAALSKIHEADKINLDLKTDGEALGIQTSKLLVENDELKQQLDITGKIEAEQSQKLEDSKKITDGMRIMVDQLQDENFTLGEELEAVTGELSILKQQLEHAEQQDTKISQNLKVAEEENESLKSKLSQVTYEVQLAHNRIQELEAESIQLKEFLDDRYREASSLIQKHAGYQNESSSKIKELEAQVAKLELGIDMEDKIKNGTTEARELGELQNKISEHETKCKERQELLSALMKKLEDIDNDSLSKIAYLTSQIHKLLSDSSTLHAQKIELEEQIIFISNEASDQVKSVTDEAKRLQLEVESLQYQISDWEIQLVEKVQENFEYTIRMQALKEEIDRKALEQEILKRDLEEKGYDINTLLEKVRMLEIKLGLSNQKLRVAEQLLTEKEESFTKLEEKFRQEQMALEDKVTTLSAIISANNEAFQEIISDIKENVSSVMTSIETVSLKFSDDCKNYEASIANISHELQVAKTCVSEMNKEKEELKNERQHLLEKLKSKNKEELALKVVVERLEAKARREELKKTNLNANVVELKKKIEELEKGMKEKNDGMLNLGEEKREAIRQLCLWIDYHRDRYDNLKDIISKTRRGQKGA</sequence>
<dbReference type="PROSITE" id="PS51774">
    <property type="entry name" value="NAB"/>
    <property type="match status" value="1"/>
</dbReference>
<dbReference type="EMBL" id="WOCE01000016">
    <property type="protein sequence ID" value="KAE9597809.1"/>
    <property type="molecule type" value="Genomic_DNA"/>
</dbReference>
<proteinExistence type="predicted"/>
<gene>
    <name evidence="2" type="ORF">Lalb_Chr16g0390551</name>
</gene>
<dbReference type="OrthoDB" id="2441647at2759"/>
<accession>A0A6A5MRP7</accession>
<protein>
    <submittedName>
        <fullName evidence="2">Uncharacterized protein</fullName>
    </submittedName>
</protein>
<reference evidence="3" key="1">
    <citation type="journal article" date="2020" name="Nat. Commun.">
        <title>Genome sequence of the cluster root forming white lupin.</title>
        <authorList>
            <person name="Hufnagel B."/>
            <person name="Marques A."/>
            <person name="Soriano A."/>
            <person name="Marques L."/>
            <person name="Divol F."/>
            <person name="Doumas P."/>
            <person name="Sallet E."/>
            <person name="Mancinotti D."/>
            <person name="Carrere S."/>
            <person name="Marande W."/>
            <person name="Arribat S."/>
            <person name="Keller J."/>
            <person name="Huneau C."/>
            <person name="Blein T."/>
            <person name="Aime D."/>
            <person name="Laguerre M."/>
            <person name="Taylor J."/>
            <person name="Schubert V."/>
            <person name="Nelson M."/>
            <person name="Geu-Flores F."/>
            <person name="Crespi M."/>
            <person name="Gallardo-Guerrero K."/>
            <person name="Delaux P.-M."/>
            <person name="Salse J."/>
            <person name="Berges H."/>
            <person name="Guyot R."/>
            <person name="Gouzy J."/>
            <person name="Peret B."/>
        </authorList>
    </citation>
    <scope>NUCLEOTIDE SEQUENCE [LARGE SCALE GENOMIC DNA]</scope>
    <source>
        <strain evidence="3">cv. Amiga</strain>
    </source>
</reference>
<dbReference type="Pfam" id="PF07765">
    <property type="entry name" value="KIP1"/>
    <property type="match status" value="1"/>
</dbReference>
<dbReference type="PANTHER" id="PTHR47357">
    <property type="entry name" value="COP1-INTERACTIVE PROTEIN 1"/>
    <property type="match status" value="1"/>
</dbReference>
<keyword evidence="3" id="KW-1185">Reference proteome</keyword>
<evidence type="ECO:0000313" key="3">
    <source>
        <dbReference type="Proteomes" id="UP000447434"/>
    </source>
</evidence>
<dbReference type="Proteomes" id="UP000447434">
    <property type="component" value="Chromosome 16"/>
</dbReference>
<evidence type="ECO:0000256" key="1">
    <source>
        <dbReference type="ARBA" id="ARBA00023054"/>
    </source>
</evidence>
<organism evidence="2 3">
    <name type="scientific">Lupinus albus</name>
    <name type="common">White lupine</name>
    <name type="synonym">Lupinus termis</name>
    <dbReference type="NCBI Taxonomy" id="3870"/>
    <lineage>
        <taxon>Eukaryota</taxon>
        <taxon>Viridiplantae</taxon>
        <taxon>Streptophyta</taxon>
        <taxon>Embryophyta</taxon>
        <taxon>Tracheophyta</taxon>
        <taxon>Spermatophyta</taxon>
        <taxon>Magnoliopsida</taxon>
        <taxon>eudicotyledons</taxon>
        <taxon>Gunneridae</taxon>
        <taxon>Pentapetalae</taxon>
        <taxon>rosids</taxon>
        <taxon>fabids</taxon>
        <taxon>Fabales</taxon>
        <taxon>Fabaceae</taxon>
        <taxon>Papilionoideae</taxon>
        <taxon>50 kb inversion clade</taxon>
        <taxon>genistoids sensu lato</taxon>
        <taxon>core genistoids</taxon>
        <taxon>Genisteae</taxon>
        <taxon>Lupinus</taxon>
    </lineage>
</organism>
<dbReference type="InterPro" id="IPR011684">
    <property type="entry name" value="NAB"/>
</dbReference>
<dbReference type="GO" id="GO:0003779">
    <property type="term" value="F:actin binding"/>
    <property type="evidence" value="ECO:0007669"/>
    <property type="project" value="InterPro"/>
</dbReference>
<keyword evidence="1" id="KW-0175">Coiled coil</keyword>
<comment type="caution">
    <text evidence="2">The sequence shown here is derived from an EMBL/GenBank/DDBJ whole genome shotgun (WGS) entry which is preliminary data.</text>
</comment>
<name>A0A6A5MRP7_LUPAL</name>
<dbReference type="GO" id="GO:0005200">
    <property type="term" value="F:structural constituent of cytoskeleton"/>
    <property type="evidence" value="ECO:0007669"/>
    <property type="project" value="TreeGrafter"/>
</dbReference>
<dbReference type="GO" id="GO:0005856">
    <property type="term" value="C:cytoskeleton"/>
    <property type="evidence" value="ECO:0007669"/>
    <property type="project" value="TreeGrafter"/>
</dbReference>
<dbReference type="AlphaFoldDB" id="A0A6A5MRP7"/>